<dbReference type="Gene3D" id="3.80.10.10">
    <property type="entry name" value="Ribonuclease Inhibitor"/>
    <property type="match status" value="1"/>
</dbReference>
<organism evidence="11">
    <name type="scientific">Oryza barthii</name>
    <dbReference type="NCBI Taxonomy" id="65489"/>
    <lineage>
        <taxon>Eukaryota</taxon>
        <taxon>Viridiplantae</taxon>
        <taxon>Streptophyta</taxon>
        <taxon>Embryophyta</taxon>
        <taxon>Tracheophyta</taxon>
        <taxon>Spermatophyta</taxon>
        <taxon>Magnoliopsida</taxon>
        <taxon>Liliopsida</taxon>
        <taxon>Poales</taxon>
        <taxon>Poaceae</taxon>
        <taxon>BOP clade</taxon>
        <taxon>Oryzoideae</taxon>
        <taxon>Oryzeae</taxon>
        <taxon>Oryzinae</taxon>
        <taxon>Oryza</taxon>
    </lineage>
</organism>
<dbReference type="InterPro" id="IPR027417">
    <property type="entry name" value="P-loop_NTPase"/>
</dbReference>
<dbReference type="AlphaFoldDB" id="A0A0D3GZY2"/>
<dbReference type="Pfam" id="PF00931">
    <property type="entry name" value="NB-ARC"/>
    <property type="match status" value="1"/>
</dbReference>
<dbReference type="Pfam" id="PF23559">
    <property type="entry name" value="WHD_DRP"/>
    <property type="match status" value="1"/>
</dbReference>
<sequence>MEKAVITAFVNTVMPPLFKALSGSCKMVMNVIDDSDSMRRKLVLLAASMDDDLRRTKNPTAAAKVFGDQLRELTHDMEDCIERFLHRVSCAEGASRARRLGRFLLTICTRYRFGDKIKALNRRLEELTNERLCQFVYDKPPPPPPLAPAAAQQREHVQLNPVGVEGAKGDILAMLEESPEELRVIAIVGFGGSGKTTLAKAVFRSTDDDRIRVFRSCRAWVDRAKEKNAGEIFRSLLQQFGYRGQGLLVDDEQYLQAQLMDYLRGRRYLIVIDDIGNGQWNSIKSAFEENSRNNGSRIIVTTTIKSEANTCCGNGKGFIYQMQNLEDQYCKTIALGEAPSPELQMGSEELLKKCDGHPLSLVCVANYLGGLNEPTGQRCRELCRYLGSKIHDNGNFERLKGVIMDNYTSLSNHVVRACLLYLSIFPNDVPLEKKVIIRRWIAEGFARSEDVDIDDQTIARWNFETFVDWDIFHPIIDTSNNGDVKMCKTRSIVHEYMLYKASRLERFIMSFPDWRRKVRHLCIDHRTPHKRRTTTDMDLSCVRSLTIFGTAGDTICEFHRYKILRVLDLEECNDVKNKHLKNIHKLWNLRYLSLGAEITSIPKDIAKLKLLETLCLSKTSVEELPVQVISLPFLHHLIGKFRIQYHGYSKSTLKKLSENSKLETLSGFIADFKSQGFLEILGHMSNLKKVKIWCQSSAAGDHDSILARKLSEAIQEYINPPLYIGDNRKLSICLQTFSGSFLNSLDTPCELTSLKLHGELRSLPRFVKWHTGLVELCLSSITVTRDVLSDLCNLKCLLYLKLISDCLDEFVIPQGAFRSLRRLCFKVQVSVFPRIEAGALRDLVSLQLLCRHLVGLAGIEIEDLRELKEVTLDSEVSRYTKESWETRAREHPNRPRILYTYKAA</sequence>
<keyword evidence="4" id="KW-0547">Nucleotide-binding</keyword>
<dbReference type="Gene3D" id="1.20.5.4130">
    <property type="match status" value="1"/>
</dbReference>
<evidence type="ECO:0000259" key="7">
    <source>
        <dbReference type="Pfam" id="PF00931"/>
    </source>
</evidence>
<reference evidence="11" key="1">
    <citation type="journal article" date="2009" name="Rice">
        <title>De Novo Next Generation Sequencing of Plant Genomes.</title>
        <authorList>
            <person name="Rounsley S."/>
            <person name="Marri P.R."/>
            <person name="Yu Y."/>
            <person name="He R."/>
            <person name="Sisneros N."/>
            <person name="Goicoechea J.L."/>
            <person name="Lee S.J."/>
            <person name="Angelova A."/>
            <person name="Kudrna D."/>
            <person name="Luo M."/>
            <person name="Affourtit J."/>
            <person name="Desany B."/>
            <person name="Knight J."/>
            <person name="Niazi F."/>
            <person name="Egholm M."/>
            <person name="Wing R.A."/>
        </authorList>
    </citation>
    <scope>NUCLEOTIDE SEQUENCE [LARGE SCALE GENOMIC DNA]</scope>
    <source>
        <strain evidence="11">cv. IRGC 105608</strain>
    </source>
</reference>
<dbReference type="PANTHER" id="PTHR23155:SF983">
    <property type="entry name" value="NB-ARC DOMAIN CONTAINING PROTEIN, EXPRESSED"/>
    <property type="match status" value="1"/>
</dbReference>
<dbReference type="Gene3D" id="3.40.50.300">
    <property type="entry name" value="P-loop containing nucleotide triphosphate hydrolases"/>
    <property type="match status" value="1"/>
</dbReference>
<dbReference type="InterPro" id="IPR055414">
    <property type="entry name" value="LRR_R13L4/SHOC2-like"/>
</dbReference>
<dbReference type="InterPro" id="IPR058922">
    <property type="entry name" value="WHD_DRP"/>
</dbReference>
<dbReference type="Pfam" id="PF18052">
    <property type="entry name" value="Rx_N"/>
    <property type="match status" value="1"/>
</dbReference>
<dbReference type="SUPFAM" id="SSF52540">
    <property type="entry name" value="P-loop containing nucleoside triphosphate hydrolases"/>
    <property type="match status" value="1"/>
</dbReference>
<dbReference type="GO" id="GO:0043531">
    <property type="term" value="F:ADP binding"/>
    <property type="evidence" value="ECO:0007669"/>
    <property type="project" value="InterPro"/>
</dbReference>
<dbReference type="InterPro" id="IPR044974">
    <property type="entry name" value="Disease_R_plants"/>
</dbReference>
<keyword evidence="12" id="KW-1185">Reference proteome</keyword>
<keyword evidence="6" id="KW-0175">Coiled coil</keyword>
<keyword evidence="3" id="KW-0677">Repeat</keyword>
<feature type="domain" description="Disease resistance R13L4/SHOC-2-like LRR" evidence="10">
    <location>
        <begin position="542"/>
        <end position="897"/>
    </location>
</feature>
<dbReference type="PRINTS" id="PR00364">
    <property type="entry name" value="DISEASERSIST"/>
</dbReference>
<feature type="domain" description="Disease resistance protein winged helix" evidence="9">
    <location>
        <begin position="424"/>
        <end position="495"/>
    </location>
</feature>
<evidence type="ECO:0000313" key="11">
    <source>
        <dbReference type="EnsemblPlants" id="OBART08G13690.1"/>
    </source>
</evidence>
<protein>
    <recommendedName>
        <fullName evidence="13">NB-ARC domain-containing protein</fullName>
    </recommendedName>
</protein>
<dbReference type="InterPro" id="IPR041118">
    <property type="entry name" value="Rx_N"/>
</dbReference>
<accession>A0A0D3GZY2</accession>
<evidence type="ECO:0000259" key="8">
    <source>
        <dbReference type="Pfam" id="PF18052"/>
    </source>
</evidence>
<dbReference type="HOGENOM" id="CLU_000837_25_2_1"/>
<evidence type="ECO:0008006" key="13">
    <source>
        <dbReference type="Google" id="ProtNLM"/>
    </source>
</evidence>
<dbReference type="SUPFAM" id="SSF52058">
    <property type="entry name" value="L domain-like"/>
    <property type="match status" value="1"/>
</dbReference>
<dbReference type="eggNOG" id="KOG4658">
    <property type="taxonomic scope" value="Eukaryota"/>
</dbReference>
<dbReference type="PANTHER" id="PTHR23155">
    <property type="entry name" value="DISEASE RESISTANCE PROTEIN RP"/>
    <property type="match status" value="1"/>
</dbReference>
<proteinExistence type="inferred from homology"/>
<evidence type="ECO:0000256" key="4">
    <source>
        <dbReference type="ARBA" id="ARBA00022741"/>
    </source>
</evidence>
<evidence type="ECO:0000256" key="1">
    <source>
        <dbReference type="ARBA" id="ARBA00008894"/>
    </source>
</evidence>
<feature type="domain" description="NB-ARC" evidence="7">
    <location>
        <begin position="168"/>
        <end position="311"/>
    </location>
</feature>
<dbReference type="GO" id="GO:0098542">
    <property type="term" value="P:defense response to other organism"/>
    <property type="evidence" value="ECO:0007669"/>
    <property type="project" value="TreeGrafter"/>
</dbReference>
<comment type="similarity">
    <text evidence="1">Belongs to the disease resistance NB-LRR family.</text>
</comment>
<evidence type="ECO:0000259" key="9">
    <source>
        <dbReference type="Pfam" id="PF23559"/>
    </source>
</evidence>
<dbReference type="Pfam" id="PF23598">
    <property type="entry name" value="LRR_14"/>
    <property type="match status" value="1"/>
</dbReference>
<dbReference type="InterPro" id="IPR032675">
    <property type="entry name" value="LRR_dom_sf"/>
</dbReference>
<dbReference type="STRING" id="65489.A0A0D3GZY2"/>
<evidence type="ECO:0000256" key="2">
    <source>
        <dbReference type="ARBA" id="ARBA00022614"/>
    </source>
</evidence>
<evidence type="ECO:0000256" key="5">
    <source>
        <dbReference type="ARBA" id="ARBA00022821"/>
    </source>
</evidence>
<dbReference type="EnsemblPlants" id="OBART08G13690.1">
    <property type="protein sequence ID" value="OBART08G13690.1"/>
    <property type="gene ID" value="OBART08G13690"/>
</dbReference>
<dbReference type="Gene3D" id="1.10.10.10">
    <property type="entry name" value="Winged helix-like DNA-binding domain superfamily/Winged helix DNA-binding domain"/>
    <property type="match status" value="1"/>
</dbReference>
<evidence type="ECO:0000313" key="12">
    <source>
        <dbReference type="Proteomes" id="UP000026960"/>
    </source>
</evidence>
<name>A0A0D3GZY2_9ORYZ</name>
<dbReference type="PaxDb" id="65489-OBART08G13690.1"/>
<dbReference type="Proteomes" id="UP000026960">
    <property type="component" value="Chromosome 8"/>
</dbReference>
<evidence type="ECO:0000256" key="3">
    <source>
        <dbReference type="ARBA" id="ARBA00022737"/>
    </source>
</evidence>
<evidence type="ECO:0000256" key="6">
    <source>
        <dbReference type="ARBA" id="ARBA00023054"/>
    </source>
</evidence>
<dbReference type="Gramene" id="OBART08G13690.1">
    <property type="protein sequence ID" value="OBART08G13690.1"/>
    <property type="gene ID" value="OBART08G13690"/>
</dbReference>
<keyword evidence="2" id="KW-0433">Leucine-rich repeat</keyword>
<dbReference type="InterPro" id="IPR002182">
    <property type="entry name" value="NB-ARC"/>
</dbReference>
<evidence type="ECO:0000259" key="10">
    <source>
        <dbReference type="Pfam" id="PF23598"/>
    </source>
</evidence>
<feature type="domain" description="Disease resistance N-terminal" evidence="8">
    <location>
        <begin position="9"/>
        <end position="93"/>
    </location>
</feature>
<keyword evidence="5" id="KW-0611">Plant defense</keyword>
<dbReference type="InterPro" id="IPR036388">
    <property type="entry name" value="WH-like_DNA-bd_sf"/>
</dbReference>
<reference evidence="11" key="2">
    <citation type="submission" date="2015-03" db="UniProtKB">
        <authorList>
            <consortium name="EnsemblPlants"/>
        </authorList>
    </citation>
    <scope>IDENTIFICATION</scope>
</reference>